<protein>
    <recommendedName>
        <fullName evidence="5">D-hydantoinase</fullName>
    </recommendedName>
</protein>
<evidence type="ECO:0000313" key="7">
    <source>
        <dbReference type="EMBL" id="CAA9576124.1"/>
    </source>
</evidence>
<name>A0A6J4VDM8_9BACT</name>
<keyword evidence="3" id="KW-0597">Phosphoprotein</keyword>
<evidence type="ECO:0000256" key="5">
    <source>
        <dbReference type="ARBA" id="ARBA00068457"/>
    </source>
</evidence>
<sequence length="460" mass="48896">MSRLDLVIRGGTVVTAGAVAAADVGIADGVVVQIGGAMAAAQELDAGGMLLFPGGIDAHVHLSNPPGEVAEPAWVDDFASGSAAALAGGVTTLGNMTFLAPGETPLAGLAREAALVREQAIADVFLHPVLGETTAPVLDEIPRLLAEGCNSIKFFMSFPDFDASVAGYLEATRRAGAAELITLIHCEDRALITDATARLVAAGRTSLRHYPESRPVLAELVATQRAIAFAEATGAPVYVVHLSSRRALEACADAQARGIPVFVETRPLYLHLTRERFEEAEGAKYVGQPPLREREDLDALWAAIRQGTLQTVCTDHAPWSLAAKLDPALSVADLRPGVENLQTMLPMLYSEGVRGGRISLSRFVEVTSTNAAKLFGLYPRKGTIAVGGDADIVVFDPELTRTVTASMLESNADYTVYEGWEVTGWPIVTLRRGEVVYRHGEVVGKPGSGRLVRRERTRAL</sequence>
<dbReference type="EMBL" id="CADCWL010000186">
    <property type="protein sequence ID" value="CAA9576124.1"/>
    <property type="molecule type" value="Genomic_DNA"/>
</dbReference>
<accession>A0A6J4VDM8</accession>
<comment type="similarity">
    <text evidence="2">Belongs to the metallo-dependent hydrolases superfamily. Hydantoinase/dihydropyrimidinase family.</text>
</comment>
<dbReference type="InterPro" id="IPR006680">
    <property type="entry name" value="Amidohydro-rel"/>
</dbReference>
<comment type="cofactor">
    <cofactor evidence="1">
        <name>Zn(2+)</name>
        <dbReference type="ChEBI" id="CHEBI:29105"/>
    </cofactor>
</comment>
<dbReference type="FunFam" id="3.20.20.140:FF:000217">
    <property type="entry name" value="Dihydropyrimidinase-related protein 1"/>
    <property type="match status" value="1"/>
</dbReference>
<feature type="domain" description="Amidohydrolase-related" evidence="6">
    <location>
        <begin position="51"/>
        <end position="436"/>
    </location>
</feature>
<comment type="function">
    <text evidence="4">Catalyzes the stereospecific hydrolysis of the cyclic amide bond of D-hydantoin derivatives.</text>
</comment>
<organism evidence="7">
    <name type="scientific">uncultured Thermomicrobiales bacterium</name>
    <dbReference type="NCBI Taxonomy" id="1645740"/>
    <lineage>
        <taxon>Bacteria</taxon>
        <taxon>Pseudomonadati</taxon>
        <taxon>Thermomicrobiota</taxon>
        <taxon>Thermomicrobia</taxon>
        <taxon>Thermomicrobiales</taxon>
        <taxon>environmental samples</taxon>
    </lineage>
</organism>
<dbReference type="GO" id="GO:0005829">
    <property type="term" value="C:cytosol"/>
    <property type="evidence" value="ECO:0007669"/>
    <property type="project" value="TreeGrafter"/>
</dbReference>
<evidence type="ECO:0000259" key="6">
    <source>
        <dbReference type="Pfam" id="PF01979"/>
    </source>
</evidence>
<keyword evidence="7" id="KW-0378">Hydrolase</keyword>
<proteinExistence type="inferred from homology"/>
<dbReference type="PANTHER" id="PTHR11647">
    <property type="entry name" value="HYDRANTOINASE/DIHYDROPYRIMIDINASE FAMILY MEMBER"/>
    <property type="match status" value="1"/>
</dbReference>
<dbReference type="Gene3D" id="2.30.40.10">
    <property type="entry name" value="Urease, subunit C, domain 1"/>
    <property type="match status" value="1"/>
</dbReference>
<dbReference type="SUPFAM" id="SSF51338">
    <property type="entry name" value="Composite domain of metallo-dependent hydrolases"/>
    <property type="match status" value="2"/>
</dbReference>
<evidence type="ECO:0000256" key="4">
    <source>
        <dbReference type="ARBA" id="ARBA00055040"/>
    </source>
</evidence>
<dbReference type="PANTHER" id="PTHR11647:SF1">
    <property type="entry name" value="COLLAPSIN RESPONSE MEDIATOR PROTEIN"/>
    <property type="match status" value="1"/>
</dbReference>
<dbReference type="Gene3D" id="3.20.20.140">
    <property type="entry name" value="Metal-dependent hydrolases"/>
    <property type="match status" value="1"/>
</dbReference>
<evidence type="ECO:0000256" key="2">
    <source>
        <dbReference type="ARBA" id="ARBA00008829"/>
    </source>
</evidence>
<dbReference type="InterPro" id="IPR032466">
    <property type="entry name" value="Metal_Hydrolase"/>
</dbReference>
<dbReference type="InterPro" id="IPR050378">
    <property type="entry name" value="Metallo-dep_Hydrolases_sf"/>
</dbReference>
<dbReference type="SUPFAM" id="SSF51556">
    <property type="entry name" value="Metallo-dependent hydrolases"/>
    <property type="match status" value="1"/>
</dbReference>
<gene>
    <name evidence="7" type="ORF">AVDCRST_MAG19-3379</name>
</gene>
<reference evidence="7" key="1">
    <citation type="submission" date="2020-02" db="EMBL/GenBank/DDBJ databases">
        <authorList>
            <person name="Meier V. D."/>
        </authorList>
    </citation>
    <scope>NUCLEOTIDE SEQUENCE</scope>
    <source>
        <strain evidence="7">AVDCRST_MAG19</strain>
    </source>
</reference>
<dbReference type="GO" id="GO:0016812">
    <property type="term" value="F:hydrolase activity, acting on carbon-nitrogen (but not peptide) bonds, in cyclic amides"/>
    <property type="evidence" value="ECO:0007669"/>
    <property type="project" value="TreeGrafter"/>
</dbReference>
<dbReference type="InterPro" id="IPR011059">
    <property type="entry name" value="Metal-dep_hydrolase_composite"/>
</dbReference>
<dbReference type="AlphaFoldDB" id="A0A6J4VDM8"/>
<evidence type="ECO:0000256" key="1">
    <source>
        <dbReference type="ARBA" id="ARBA00001947"/>
    </source>
</evidence>
<evidence type="ECO:0000256" key="3">
    <source>
        <dbReference type="ARBA" id="ARBA00022553"/>
    </source>
</evidence>
<dbReference type="Pfam" id="PF01979">
    <property type="entry name" value="Amidohydro_1"/>
    <property type="match status" value="1"/>
</dbReference>